<keyword evidence="3" id="KW-0576">Peroxisome</keyword>
<evidence type="ECO:0000256" key="1">
    <source>
        <dbReference type="ARBA" id="ARBA00004275"/>
    </source>
</evidence>
<dbReference type="OrthoDB" id="9797151at2"/>
<dbReference type="Gene3D" id="3.90.226.10">
    <property type="entry name" value="2-enoyl-CoA Hydratase, Chain A, domain 1"/>
    <property type="match status" value="1"/>
</dbReference>
<dbReference type="Proteomes" id="UP000009080">
    <property type="component" value="Chromosome"/>
</dbReference>
<dbReference type="InterPro" id="IPR014748">
    <property type="entry name" value="Enoyl-CoA_hydra_C"/>
</dbReference>
<sequence length="259" mass="27969">MTDYIEASFLKNHVCEVVINRPAKKNAINLAMYEALLEALKQAEADNDIRVLLLYGAEGNFTAGNDLADLASFAADPGSILSPNNPVVRFMRALDRFPKPVVAAVEGVAVGIGVTLLLHCDLVYAANSARLSMPFIDLGLCPEYASSVLIPRLAGYPKAAEWMMLGDAFGGAEAQSAGLVNRVCNDALATARQQCERLAQKPPAALRATKRLLRQSHGELDGPMQRELTEFGAALKGPEFGEALKAFFEKRPPDFSEFS</sequence>
<dbReference type="Gene3D" id="1.10.12.10">
    <property type="entry name" value="Lyase 2-enoyl-coa Hydratase, Chain A, domain 2"/>
    <property type="match status" value="1"/>
</dbReference>
<comment type="subcellular location">
    <subcellularLocation>
        <location evidence="1">Peroxisome</location>
    </subcellularLocation>
</comment>
<dbReference type="HOGENOM" id="CLU_009834_7_2_6"/>
<dbReference type="PANTHER" id="PTHR43684:SF1">
    <property type="entry name" value="ENOYL-COA DELTA ISOMERASE 2"/>
    <property type="match status" value="1"/>
</dbReference>
<dbReference type="GO" id="GO:0004165">
    <property type="term" value="F:delta(3)-delta(2)-enoyl-CoA isomerase activity"/>
    <property type="evidence" value="ECO:0007669"/>
    <property type="project" value="UniProtKB-ARBA"/>
</dbReference>
<dbReference type="EMBL" id="CP001614">
    <property type="protein sequence ID" value="ACR12752.1"/>
    <property type="molecule type" value="Genomic_DNA"/>
</dbReference>
<dbReference type="CDD" id="cd06558">
    <property type="entry name" value="crotonase-like"/>
    <property type="match status" value="1"/>
</dbReference>
<dbReference type="InterPro" id="IPR001753">
    <property type="entry name" value="Enoyl-CoA_hydra/iso"/>
</dbReference>
<keyword evidence="6" id="KW-1185">Reference proteome</keyword>
<evidence type="ECO:0000256" key="4">
    <source>
        <dbReference type="ARBA" id="ARBA00023235"/>
    </source>
</evidence>
<reference evidence="5 6" key="1">
    <citation type="journal article" date="2009" name="PLoS ONE">
        <title>The complete genome of Teredinibacter turnerae T7901: an intracellular endosymbiont of marine wood-boring bivalves (shipworms).</title>
        <authorList>
            <person name="Yang J.C."/>
            <person name="Madupu R."/>
            <person name="Durkin A.S."/>
            <person name="Ekborg N.A."/>
            <person name="Pedamallu C.S."/>
            <person name="Hostetler J.B."/>
            <person name="Radune D."/>
            <person name="Toms B.S."/>
            <person name="Henrissat B."/>
            <person name="Coutinho P.M."/>
            <person name="Schwarz S."/>
            <person name="Field L."/>
            <person name="Trindade-Silva A.E."/>
            <person name="Soares C.A.G."/>
            <person name="Elshahawi S."/>
            <person name="Hanora A."/>
            <person name="Schmidt E.W."/>
            <person name="Haygood M.G."/>
            <person name="Posfai J."/>
            <person name="Benner J."/>
            <person name="Madinger C."/>
            <person name="Nove J."/>
            <person name="Anton B."/>
            <person name="Chaudhary K."/>
            <person name="Foster J."/>
            <person name="Holman A."/>
            <person name="Kumar S."/>
            <person name="Lessard P.A."/>
            <person name="Luyten Y.A."/>
            <person name="Slatko B."/>
            <person name="Wood N."/>
            <person name="Wu B."/>
            <person name="Teplitski M."/>
            <person name="Mougous J.D."/>
            <person name="Ward N."/>
            <person name="Eisen J.A."/>
            <person name="Badger J.H."/>
            <person name="Distel D.L."/>
        </authorList>
    </citation>
    <scope>NUCLEOTIDE SEQUENCE [LARGE SCALE GENOMIC DNA]</scope>
    <source>
        <strain evidence="6">ATCC 39867 / T7901</strain>
    </source>
</reference>
<dbReference type="Pfam" id="PF00378">
    <property type="entry name" value="ECH_1"/>
    <property type="match status" value="1"/>
</dbReference>
<dbReference type="AlphaFoldDB" id="C5BNG5"/>
<keyword evidence="4" id="KW-0413">Isomerase</keyword>
<accession>C5BNG5</accession>
<dbReference type="SUPFAM" id="SSF52096">
    <property type="entry name" value="ClpP/crotonase"/>
    <property type="match status" value="1"/>
</dbReference>
<proteinExistence type="inferred from homology"/>
<evidence type="ECO:0000313" key="6">
    <source>
        <dbReference type="Proteomes" id="UP000009080"/>
    </source>
</evidence>
<gene>
    <name evidence="5" type="ordered locus">TERTU_2958</name>
</gene>
<evidence type="ECO:0000256" key="2">
    <source>
        <dbReference type="ARBA" id="ARBA00005254"/>
    </source>
</evidence>
<dbReference type="RefSeq" id="WP_015818864.1">
    <property type="nucleotide sequence ID" value="NC_012997.1"/>
</dbReference>
<dbReference type="InterPro" id="IPR051053">
    <property type="entry name" value="ECH/Chromodomain_protein"/>
</dbReference>
<dbReference type="InterPro" id="IPR029045">
    <property type="entry name" value="ClpP/crotonase-like_dom_sf"/>
</dbReference>
<evidence type="ECO:0000313" key="5">
    <source>
        <dbReference type="EMBL" id="ACR12752.1"/>
    </source>
</evidence>
<dbReference type="STRING" id="377629.TERTU_2958"/>
<dbReference type="eggNOG" id="COG1024">
    <property type="taxonomic scope" value="Bacteria"/>
</dbReference>
<evidence type="ECO:0000256" key="3">
    <source>
        <dbReference type="ARBA" id="ARBA00023140"/>
    </source>
</evidence>
<protein>
    <submittedName>
        <fullName evidence="5">Enoyl-CoA hydratase/isomerase family protein</fullName>
    </submittedName>
</protein>
<dbReference type="PANTHER" id="PTHR43684">
    <property type="match status" value="1"/>
</dbReference>
<comment type="similarity">
    <text evidence="2">Belongs to the enoyl-CoA hydratase/isomerase family.</text>
</comment>
<name>C5BNG5_TERTT</name>
<organism evidence="5 6">
    <name type="scientific">Teredinibacter turnerae (strain ATCC 39867 / T7901)</name>
    <dbReference type="NCBI Taxonomy" id="377629"/>
    <lineage>
        <taxon>Bacteria</taxon>
        <taxon>Pseudomonadati</taxon>
        <taxon>Pseudomonadota</taxon>
        <taxon>Gammaproteobacteria</taxon>
        <taxon>Cellvibrionales</taxon>
        <taxon>Cellvibrionaceae</taxon>
        <taxon>Teredinibacter</taxon>
    </lineage>
</organism>
<dbReference type="KEGG" id="ttu:TERTU_2958"/>